<dbReference type="Proteomes" id="UP001157017">
    <property type="component" value="Unassembled WGS sequence"/>
</dbReference>
<evidence type="ECO:0000313" key="1">
    <source>
        <dbReference type="EMBL" id="GMA85987.1"/>
    </source>
</evidence>
<evidence type="ECO:0000313" key="2">
    <source>
        <dbReference type="Proteomes" id="UP001157017"/>
    </source>
</evidence>
<protein>
    <submittedName>
        <fullName evidence="1">Uncharacterized protein</fullName>
    </submittedName>
</protein>
<keyword evidence="2" id="KW-1185">Reference proteome</keyword>
<name>A0ABQ6JDW9_9ACTN</name>
<accession>A0ABQ6JDW9</accession>
<sequence length="157" mass="16635">MSDSVSPRYRLEAALLRRATGLLVQVHPRVGAGLLLAGGVQRGDVAQVGDRDPGGEVLLVRLGERAAVHGLQARRLLLAHLQPQRLGEVLVPGAGGGDEPLLQRGGVDVGQHRPARHPDDEVQAGEHRLGDARGVVDALPSNASRRISSMRSRICVV</sequence>
<reference evidence="2" key="1">
    <citation type="journal article" date="2019" name="Int. J. Syst. Evol. Microbiol.">
        <title>The Global Catalogue of Microorganisms (GCM) 10K type strain sequencing project: providing services to taxonomists for standard genome sequencing and annotation.</title>
        <authorList>
            <consortium name="The Broad Institute Genomics Platform"/>
            <consortium name="The Broad Institute Genome Sequencing Center for Infectious Disease"/>
            <person name="Wu L."/>
            <person name="Ma J."/>
        </authorList>
    </citation>
    <scope>NUCLEOTIDE SEQUENCE [LARGE SCALE GENOMIC DNA]</scope>
    <source>
        <strain evidence="2">NBRC 108730</strain>
    </source>
</reference>
<organism evidence="1 2">
    <name type="scientific">Angustibacter aerolatus</name>
    <dbReference type="NCBI Taxonomy" id="1162965"/>
    <lineage>
        <taxon>Bacteria</taxon>
        <taxon>Bacillati</taxon>
        <taxon>Actinomycetota</taxon>
        <taxon>Actinomycetes</taxon>
        <taxon>Kineosporiales</taxon>
        <taxon>Kineosporiaceae</taxon>
    </lineage>
</organism>
<dbReference type="EMBL" id="BSUZ01000001">
    <property type="protein sequence ID" value="GMA85987.1"/>
    <property type="molecule type" value="Genomic_DNA"/>
</dbReference>
<gene>
    <name evidence="1" type="ORF">GCM10025868_12370</name>
</gene>
<comment type="caution">
    <text evidence="1">The sequence shown here is derived from an EMBL/GenBank/DDBJ whole genome shotgun (WGS) entry which is preliminary data.</text>
</comment>
<proteinExistence type="predicted"/>